<keyword evidence="2" id="KW-1185">Reference proteome</keyword>
<proteinExistence type="predicted"/>
<feature type="non-terminal residue" evidence="1">
    <location>
        <position position="1"/>
    </location>
</feature>
<reference evidence="1" key="2">
    <citation type="submission" date="2023-05" db="EMBL/GenBank/DDBJ databases">
        <authorList>
            <person name="Fouks B."/>
        </authorList>
    </citation>
    <scope>NUCLEOTIDE SEQUENCE</scope>
    <source>
        <strain evidence="1">Stay&amp;Tobe</strain>
        <tissue evidence="1">Testes</tissue>
    </source>
</reference>
<sequence length="53" mass="6166">SSGCVWDLSLQLIFSTEESVLLCKTTSTYRNYFNRNQIDLLSHFYFIIVNVVS</sequence>
<gene>
    <name evidence="1" type="ORF">L9F63_016446</name>
</gene>
<protein>
    <submittedName>
        <fullName evidence="1">Uncharacterized protein</fullName>
    </submittedName>
</protein>
<name>A0AAD8A0S9_DIPPU</name>
<reference evidence="1" key="1">
    <citation type="journal article" date="2023" name="IScience">
        <title>Live-bearing cockroach genome reveals convergent evolutionary mechanisms linked to viviparity in insects and beyond.</title>
        <authorList>
            <person name="Fouks B."/>
            <person name="Harrison M.C."/>
            <person name="Mikhailova A.A."/>
            <person name="Marchal E."/>
            <person name="English S."/>
            <person name="Carruthers M."/>
            <person name="Jennings E.C."/>
            <person name="Chiamaka E.L."/>
            <person name="Frigard R.A."/>
            <person name="Pippel M."/>
            <person name="Attardo G.M."/>
            <person name="Benoit J.B."/>
            <person name="Bornberg-Bauer E."/>
            <person name="Tobe S.S."/>
        </authorList>
    </citation>
    <scope>NUCLEOTIDE SEQUENCE</scope>
    <source>
        <strain evidence="1">Stay&amp;Tobe</strain>
    </source>
</reference>
<accession>A0AAD8A0S9</accession>
<evidence type="ECO:0000313" key="2">
    <source>
        <dbReference type="Proteomes" id="UP001233999"/>
    </source>
</evidence>
<dbReference type="EMBL" id="JASPKZ010004211">
    <property type="protein sequence ID" value="KAJ9590495.1"/>
    <property type="molecule type" value="Genomic_DNA"/>
</dbReference>
<evidence type="ECO:0000313" key="1">
    <source>
        <dbReference type="EMBL" id="KAJ9590495.1"/>
    </source>
</evidence>
<dbReference type="Proteomes" id="UP001233999">
    <property type="component" value="Unassembled WGS sequence"/>
</dbReference>
<dbReference type="AlphaFoldDB" id="A0AAD8A0S9"/>
<comment type="caution">
    <text evidence="1">The sequence shown here is derived from an EMBL/GenBank/DDBJ whole genome shotgun (WGS) entry which is preliminary data.</text>
</comment>
<feature type="non-terminal residue" evidence="1">
    <location>
        <position position="53"/>
    </location>
</feature>
<organism evidence="1 2">
    <name type="scientific">Diploptera punctata</name>
    <name type="common">Pacific beetle cockroach</name>
    <dbReference type="NCBI Taxonomy" id="6984"/>
    <lineage>
        <taxon>Eukaryota</taxon>
        <taxon>Metazoa</taxon>
        <taxon>Ecdysozoa</taxon>
        <taxon>Arthropoda</taxon>
        <taxon>Hexapoda</taxon>
        <taxon>Insecta</taxon>
        <taxon>Pterygota</taxon>
        <taxon>Neoptera</taxon>
        <taxon>Polyneoptera</taxon>
        <taxon>Dictyoptera</taxon>
        <taxon>Blattodea</taxon>
        <taxon>Blaberoidea</taxon>
        <taxon>Blaberidae</taxon>
        <taxon>Diplopterinae</taxon>
        <taxon>Diploptera</taxon>
    </lineage>
</organism>